<name>A0A3N4ILN5_ASCIM</name>
<evidence type="ECO:0000256" key="6">
    <source>
        <dbReference type="ARBA" id="ARBA00035267"/>
    </source>
</evidence>
<dbReference type="FunFam" id="2.40.50.100:FF:000042">
    <property type="entry name" value="50S ribosomal protein L27"/>
    <property type="match status" value="1"/>
</dbReference>
<evidence type="ECO:0000256" key="5">
    <source>
        <dbReference type="ARBA" id="ARBA00023274"/>
    </source>
</evidence>
<evidence type="ECO:0000256" key="2">
    <source>
        <dbReference type="ARBA" id="ARBA00010797"/>
    </source>
</evidence>
<evidence type="ECO:0000256" key="7">
    <source>
        <dbReference type="SAM" id="MobiDB-lite"/>
    </source>
</evidence>
<evidence type="ECO:0000313" key="8">
    <source>
        <dbReference type="EMBL" id="RPA86327.1"/>
    </source>
</evidence>
<keyword evidence="5" id="KW-0687">Ribonucleoprotein</keyword>
<dbReference type="GO" id="GO:0006412">
    <property type="term" value="P:translation"/>
    <property type="evidence" value="ECO:0007669"/>
    <property type="project" value="InterPro"/>
</dbReference>
<dbReference type="Proteomes" id="UP000275078">
    <property type="component" value="Unassembled WGS sequence"/>
</dbReference>
<dbReference type="GO" id="GO:0005762">
    <property type="term" value="C:mitochondrial large ribosomal subunit"/>
    <property type="evidence" value="ECO:0007669"/>
    <property type="project" value="TreeGrafter"/>
</dbReference>
<dbReference type="GO" id="GO:0003735">
    <property type="term" value="F:structural constituent of ribosome"/>
    <property type="evidence" value="ECO:0007669"/>
    <property type="project" value="InterPro"/>
</dbReference>
<evidence type="ECO:0000256" key="1">
    <source>
        <dbReference type="ARBA" id="ARBA00004173"/>
    </source>
</evidence>
<sequence>MHLRPSIRPSLLRVAARPTLTASHPALTRPATHKASRPANKAKDGPGKRLGAKKTAGTFVRPGQIIYRQRGTLWFPGENCDMGRDHTIHAAQPGYVRYYKDPDYPTRKYIGVSLKKEWNLPTPPGAVRRRRLGMELVDYYETQRSKFEEANWSKELEMVKTGGGIGVGVKVKGEDGQVEDKGRWRSPNWLIGRVGTKEVVKAYDPTNPWLRWQRRVKAKKYAVRMRGSKSKIAGAKAKAAKKAKKAAK</sequence>
<dbReference type="Pfam" id="PF01016">
    <property type="entry name" value="Ribosomal_L27"/>
    <property type="match status" value="1"/>
</dbReference>
<dbReference type="STRING" id="1160509.A0A3N4ILN5"/>
<comment type="subcellular location">
    <subcellularLocation>
        <location evidence="1">Mitochondrion</location>
    </subcellularLocation>
</comment>
<dbReference type="PANTHER" id="PTHR15893:SF0">
    <property type="entry name" value="LARGE RIBOSOMAL SUBUNIT PROTEIN BL27M"/>
    <property type="match status" value="1"/>
</dbReference>
<dbReference type="InterPro" id="IPR018261">
    <property type="entry name" value="Ribosomal_bL27_CS"/>
</dbReference>
<keyword evidence="9" id="KW-1185">Reference proteome</keyword>
<feature type="region of interest" description="Disordered" evidence="7">
    <location>
        <begin position="1"/>
        <end position="55"/>
    </location>
</feature>
<dbReference type="PRINTS" id="PR00063">
    <property type="entry name" value="RIBOSOMALL27"/>
</dbReference>
<dbReference type="Gene3D" id="2.40.50.100">
    <property type="match status" value="1"/>
</dbReference>
<dbReference type="EMBL" id="ML119650">
    <property type="protein sequence ID" value="RPA86327.1"/>
    <property type="molecule type" value="Genomic_DNA"/>
</dbReference>
<keyword evidence="3" id="KW-0689">Ribosomal protein</keyword>
<dbReference type="OrthoDB" id="1867012at2759"/>
<dbReference type="SUPFAM" id="SSF110324">
    <property type="entry name" value="Ribosomal L27 protein-like"/>
    <property type="match status" value="1"/>
</dbReference>
<dbReference type="InterPro" id="IPR001684">
    <property type="entry name" value="Ribosomal_bL27"/>
</dbReference>
<evidence type="ECO:0000256" key="4">
    <source>
        <dbReference type="ARBA" id="ARBA00023128"/>
    </source>
</evidence>
<organism evidence="8 9">
    <name type="scientific">Ascobolus immersus RN42</name>
    <dbReference type="NCBI Taxonomy" id="1160509"/>
    <lineage>
        <taxon>Eukaryota</taxon>
        <taxon>Fungi</taxon>
        <taxon>Dikarya</taxon>
        <taxon>Ascomycota</taxon>
        <taxon>Pezizomycotina</taxon>
        <taxon>Pezizomycetes</taxon>
        <taxon>Pezizales</taxon>
        <taxon>Ascobolaceae</taxon>
        <taxon>Ascobolus</taxon>
    </lineage>
</organism>
<comment type="similarity">
    <text evidence="2">Belongs to the bacterial ribosomal protein bL27 family.</text>
</comment>
<evidence type="ECO:0000256" key="3">
    <source>
        <dbReference type="ARBA" id="ARBA00022980"/>
    </source>
</evidence>
<proteinExistence type="inferred from homology"/>
<gene>
    <name evidence="8" type="ORF">BJ508DRAFT_358425</name>
</gene>
<dbReference type="AlphaFoldDB" id="A0A3N4ILN5"/>
<keyword evidence="4" id="KW-0496">Mitochondrion</keyword>
<evidence type="ECO:0000313" key="9">
    <source>
        <dbReference type="Proteomes" id="UP000275078"/>
    </source>
</evidence>
<accession>A0A3N4ILN5</accession>
<dbReference type="PANTHER" id="PTHR15893">
    <property type="entry name" value="RIBOSOMAL PROTEIN L27"/>
    <property type="match status" value="1"/>
</dbReference>
<protein>
    <recommendedName>
        <fullName evidence="6">Large ribosomal subunit protein bL27m</fullName>
    </recommendedName>
</protein>
<dbReference type="PROSITE" id="PS00831">
    <property type="entry name" value="RIBOSOMAL_L27"/>
    <property type="match status" value="1"/>
</dbReference>
<reference evidence="8 9" key="1">
    <citation type="journal article" date="2018" name="Nat. Ecol. Evol.">
        <title>Pezizomycetes genomes reveal the molecular basis of ectomycorrhizal truffle lifestyle.</title>
        <authorList>
            <person name="Murat C."/>
            <person name="Payen T."/>
            <person name="Noel B."/>
            <person name="Kuo A."/>
            <person name="Morin E."/>
            <person name="Chen J."/>
            <person name="Kohler A."/>
            <person name="Krizsan K."/>
            <person name="Balestrini R."/>
            <person name="Da Silva C."/>
            <person name="Montanini B."/>
            <person name="Hainaut M."/>
            <person name="Levati E."/>
            <person name="Barry K.W."/>
            <person name="Belfiori B."/>
            <person name="Cichocki N."/>
            <person name="Clum A."/>
            <person name="Dockter R.B."/>
            <person name="Fauchery L."/>
            <person name="Guy J."/>
            <person name="Iotti M."/>
            <person name="Le Tacon F."/>
            <person name="Lindquist E.A."/>
            <person name="Lipzen A."/>
            <person name="Malagnac F."/>
            <person name="Mello A."/>
            <person name="Molinier V."/>
            <person name="Miyauchi S."/>
            <person name="Poulain J."/>
            <person name="Riccioni C."/>
            <person name="Rubini A."/>
            <person name="Sitrit Y."/>
            <person name="Splivallo R."/>
            <person name="Traeger S."/>
            <person name="Wang M."/>
            <person name="Zifcakova L."/>
            <person name="Wipf D."/>
            <person name="Zambonelli A."/>
            <person name="Paolocci F."/>
            <person name="Nowrousian M."/>
            <person name="Ottonello S."/>
            <person name="Baldrian P."/>
            <person name="Spatafora J.W."/>
            <person name="Henrissat B."/>
            <person name="Nagy L.G."/>
            <person name="Aury J.M."/>
            <person name="Wincker P."/>
            <person name="Grigoriev I.V."/>
            <person name="Bonfante P."/>
            <person name="Martin F.M."/>
        </authorList>
    </citation>
    <scope>NUCLEOTIDE SEQUENCE [LARGE SCALE GENOMIC DNA]</scope>
    <source>
        <strain evidence="8 9">RN42</strain>
    </source>
</reference>